<evidence type="ECO:0000313" key="3">
    <source>
        <dbReference type="Proteomes" id="UP000037136"/>
    </source>
</evidence>
<name>A0A2A9PPH3_OPHUN</name>
<feature type="signal peptide" evidence="1">
    <location>
        <begin position="1"/>
        <end position="17"/>
    </location>
</feature>
<protein>
    <submittedName>
        <fullName evidence="2">Uncharacterized protein</fullName>
    </submittedName>
</protein>
<gene>
    <name evidence="2" type="ORF">XA68_12003</name>
</gene>
<dbReference type="EMBL" id="LAZP02000018">
    <property type="protein sequence ID" value="PFH62780.1"/>
    <property type="molecule type" value="Genomic_DNA"/>
</dbReference>
<dbReference type="Proteomes" id="UP000037136">
    <property type="component" value="Unassembled WGS sequence"/>
</dbReference>
<keyword evidence="3" id="KW-1185">Reference proteome</keyword>
<feature type="chain" id="PRO_5013355529" evidence="1">
    <location>
        <begin position="18"/>
        <end position="80"/>
    </location>
</feature>
<organism evidence="2 3">
    <name type="scientific">Ophiocordyceps unilateralis</name>
    <name type="common">Zombie-ant fungus</name>
    <name type="synonym">Torrubia unilateralis</name>
    <dbReference type="NCBI Taxonomy" id="268505"/>
    <lineage>
        <taxon>Eukaryota</taxon>
        <taxon>Fungi</taxon>
        <taxon>Dikarya</taxon>
        <taxon>Ascomycota</taxon>
        <taxon>Pezizomycotina</taxon>
        <taxon>Sordariomycetes</taxon>
        <taxon>Hypocreomycetidae</taxon>
        <taxon>Hypocreales</taxon>
        <taxon>Ophiocordycipitaceae</taxon>
        <taxon>Ophiocordyceps</taxon>
    </lineage>
</organism>
<proteinExistence type="predicted"/>
<sequence length="80" mass="9104">MKFLALTIAALASVVAASYEKECEPATYACSNEMGKPGWKVCNTSGKWEFAGYYPPKTHYEFNKENGSPYCLPDYWKKEY</sequence>
<reference evidence="2 3" key="2">
    <citation type="journal article" date="2017" name="Sci. Rep.">
        <title>Ant-infecting Ophiocordyceps genomes reveal a high diversity of potential behavioral manipulation genes and a possible major role for enterotoxins.</title>
        <authorList>
            <person name="de Bekker C."/>
            <person name="Ohm R.A."/>
            <person name="Evans H.C."/>
            <person name="Brachmann A."/>
            <person name="Hughes D.P."/>
        </authorList>
    </citation>
    <scope>NUCLEOTIDE SEQUENCE [LARGE SCALE GENOMIC DNA]</scope>
    <source>
        <strain evidence="2 3">SC16a</strain>
    </source>
</reference>
<dbReference type="OrthoDB" id="4611802at2759"/>
<keyword evidence="1" id="KW-0732">Signal</keyword>
<evidence type="ECO:0000313" key="2">
    <source>
        <dbReference type="EMBL" id="PFH62780.1"/>
    </source>
</evidence>
<dbReference type="AlphaFoldDB" id="A0A2A9PPH3"/>
<accession>A0A2A9PPH3</accession>
<evidence type="ECO:0000256" key="1">
    <source>
        <dbReference type="SAM" id="SignalP"/>
    </source>
</evidence>
<reference evidence="2 3" key="1">
    <citation type="journal article" date="2015" name="BMC Genomics">
        <title>Gene expression during zombie ant biting behavior reflects the complexity underlying fungal parasitic behavioral manipulation.</title>
        <authorList>
            <person name="de Bekker C."/>
            <person name="Ohm R.A."/>
            <person name="Loreto R.G."/>
            <person name="Sebastian A."/>
            <person name="Albert I."/>
            <person name="Merrow M."/>
            <person name="Brachmann A."/>
            <person name="Hughes D.P."/>
        </authorList>
    </citation>
    <scope>NUCLEOTIDE SEQUENCE [LARGE SCALE GENOMIC DNA]</scope>
    <source>
        <strain evidence="2 3">SC16a</strain>
    </source>
</reference>
<comment type="caution">
    <text evidence="2">The sequence shown here is derived from an EMBL/GenBank/DDBJ whole genome shotgun (WGS) entry which is preliminary data.</text>
</comment>